<dbReference type="Proteomes" id="UP000517892">
    <property type="component" value="Unassembled WGS sequence"/>
</dbReference>
<sequence length="71" mass="7873">SPAAAGKLLVAPMDGSHWLSMKEVLAELSKKGHEIVVIAPASSMLIRSSGMYEFQTYPVPFEKEDMEEHLR</sequence>
<name>A0A7K5A7B8_9AVES</name>
<reference evidence="2 3" key="1">
    <citation type="submission" date="2019-09" db="EMBL/GenBank/DDBJ databases">
        <title>Bird 10,000 Genomes (B10K) Project - Family phase.</title>
        <authorList>
            <person name="Zhang G."/>
        </authorList>
    </citation>
    <scope>NUCLEOTIDE SEQUENCE [LARGE SCALE GENOMIC DNA]</scope>
    <source>
        <strain evidence="2">B10K-DU-017-25</strain>
        <tissue evidence="2">Mixed tissue sample</tissue>
    </source>
</reference>
<evidence type="ECO:0000313" key="3">
    <source>
        <dbReference type="Proteomes" id="UP000517892"/>
    </source>
</evidence>
<feature type="non-terminal residue" evidence="2">
    <location>
        <position position="71"/>
    </location>
</feature>
<feature type="non-terminal residue" evidence="2">
    <location>
        <position position="1"/>
    </location>
</feature>
<gene>
    <name evidence="2" type="primary">Ugt1a1_4</name>
    <name evidence="2" type="ORF">CENUNI_R15278</name>
</gene>
<evidence type="ECO:0000313" key="2">
    <source>
        <dbReference type="EMBL" id="NWR79602.1"/>
    </source>
</evidence>
<organism evidence="2 3">
    <name type="scientific">Centropus unirufus</name>
    <dbReference type="NCBI Taxonomy" id="1118519"/>
    <lineage>
        <taxon>Eukaryota</taxon>
        <taxon>Metazoa</taxon>
        <taxon>Chordata</taxon>
        <taxon>Craniata</taxon>
        <taxon>Vertebrata</taxon>
        <taxon>Euteleostomi</taxon>
        <taxon>Archelosauria</taxon>
        <taxon>Archosauria</taxon>
        <taxon>Dinosauria</taxon>
        <taxon>Saurischia</taxon>
        <taxon>Theropoda</taxon>
        <taxon>Coelurosauria</taxon>
        <taxon>Aves</taxon>
        <taxon>Neognathae</taxon>
        <taxon>Neoaves</taxon>
        <taxon>Otidimorphae</taxon>
        <taxon>Cuculiformes</taxon>
        <taxon>Centropidae</taxon>
        <taxon>Centropus</taxon>
    </lineage>
</organism>
<dbReference type="Pfam" id="PF00201">
    <property type="entry name" value="UDPGT"/>
    <property type="match status" value="1"/>
</dbReference>
<protein>
    <submittedName>
        <fullName evidence="2">UD11 glucuronosyltransferase</fullName>
    </submittedName>
</protein>
<keyword evidence="1 2" id="KW-0808">Transferase</keyword>
<evidence type="ECO:0000256" key="1">
    <source>
        <dbReference type="ARBA" id="ARBA00022679"/>
    </source>
</evidence>
<dbReference type="OrthoDB" id="5835829at2759"/>
<dbReference type="InterPro" id="IPR002213">
    <property type="entry name" value="UDP_glucos_trans"/>
</dbReference>
<dbReference type="GO" id="GO:0008194">
    <property type="term" value="F:UDP-glycosyltransferase activity"/>
    <property type="evidence" value="ECO:0007669"/>
    <property type="project" value="InterPro"/>
</dbReference>
<accession>A0A7K5A7B8</accession>
<keyword evidence="3" id="KW-1185">Reference proteome</keyword>
<dbReference type="EMBL" id="VYZI01000833">
    <property type="protein sequence ID" value="NWR79602.1"/>
    <property type="molecule type" value="Genomic_DNA"/>
</dbReference>
<proteinExistence type="predicted"/>
<dbReference type="AlphaFoldDB" id="A0A7K5A7B8"/>
<comment type="caution">
    <text evidence="2">The sequence shown here is derived from an EMBL/GenBank/DDBJ whole genome shotgun (WGS) entry which is preliminary data.</text>
</comment>